<accession>A0A0W8FAK2</accession>
<reference evidence="2" key="1">
    <citation type="journal article" date="2015" name="Proc. Natl. Acad. Sci. U.S.A.">
        <title>Networks of energetic and metabolic interactions define dynamics in microbial communities.</title>
        <authorList>
            <person name="Embree M."/>
            <person name="Liu J.K."/>
            <person name="Al-Bassam M.M."/>
            <person name="Zengler K."/>
        </authorList>
    </citation>
    <scope>NUCLEOTIDE SEQUENCE</scope>
</reference>
<evidence type="ECO:0000256" key="1">
    <source>
        <dbReference type="SAM" id="Phobius"/>
    </source>
</evidence>
<name>A0A0W8FAK2_9ZZZZ</name>
<proteinExistence type="predicted"/>
<sequence length="48" mass="5549">MSVKVLGYDARAVELIKRIEHINNIIIELFQWFLLLISLPPVLCNQIA</sequence>
<keyword evidence="1" id="KW-0812">Transmembrane</keyword>
<organism evidence="2">
    <name type="scientific">hydrocarbon metagenome</name>
    <dbReference type="NCBI Taxonomy" id="938273"/>
    <lineage>
        <taxon>unclassified sequences</taxon>
        <taxon>metagenomes</taxon>
        <taxon>ecological metagenomes</taxon>
    </lineage>
</organism>
<gene>
    <name evidence="2" type="ORF">ASZ90_012375</name>
</gene>
<dbReference type="AlphaFoldDB" id="A0A0W8FAK2"/>
<keyword evidence="1" id="KW-0472">Membrane</keyword>
<comment type="caution">
    <text evidence="2">The sequence shown here is derived from an EMBL/GenBank/DDBJ whole genome shotgun (WGS) entry which is preliminary data.</text>
</comment>
<protein>
    <submittedName>
        <fullName evidence="2">Uncharacterized protein</fullName>
    </submittedName>
</protein>
<dbReference type="EMBL" id="LNQE01001413">
    <property type="protein sequence ID" value="KUG17926.1"/>
    <property type="molecule type" value="Genomic_DNA"/>
</dbReference>
<keyword evidence="1" id="KW-1133">Transmembrane helix</keyword>
<feature type="transmembrane region" description="Helical" evidence="1">
    <location>
        <begin position="21"/>
        <end position="43"/>
    </location>
</feature>
<evidence type="ECO:0000313" key="2">
    <source>
        <dbReference type="EMBL" id="KUG17926.1"/>
    </source>
</evidence>